<reference evidence="1 2" key="1">
    <citation type="submission" date="2020-04" db="EMBL/GenBank/DDBJ databases">
        <title>Genome-Wide Identification of 5-Methylcytosine Sites in Bacterial Genomes By High-Throughput Sequencing of MspJI Restriction Fragments.</title>
        <authorList>
            <person name="Wu V."/>
        </authorList>
    </citation>
    <scope>NUCLEOTIDE SEQUENCE [LARGE SCALE GENOMIC DNA]</scope>
    <source>
        <strain evidence="1 2">CCAP 1403/13f</strain>
    </source>
</reference>
<proteinExistence type="predicted"/>
<accession>A0A6H2C0L3</accession>
<protein>
    <submittedName>
        <fullName evidence="1">Uncharacterized protein</fullName>
    </submittedName>
</protein>
<evidence type="ECO:0000313" key="2">
    <source>
        <dbReference type="Proteomes" id="UP000502433"/>
    </source>
</evidence>
<dbReference type="KEGG" id="dfs:HGD76_12620"/>
<dbReference type="Proteomes" id="UP000502433">
    <property type="component" value="Chromosome"/>
</dbReference>
<gene>
    <name evidence="1" type="ORF">HGD76_12620</name>
</gene>
<name>A0A6H2C0L3_DOLFA</name>
<reference evidence="1 2" key="2">
    <citation type="submission" date="2020-04" db="EMBL/GenBank/DDBJ databases">
        <authorList>
            <person name="Fomenkov A."/>
            <person name="Anton B.P."/>
            <person name="Roberts R.J."/>
        </authorList>
    </citation>
    <scope>NUCLEOTIDE SEQUENCE [LARGE SCALE GENOMIC DNA]</scope>
    <source>
        <strain evidence="1 2">CCAP 1403/13f</strain>
    </source>
</reference>
<dbReference type="RefSeq" id="WP_168695992.1">
    <property type="nucleotide sequence ID" value="NZ_CP051206.1"/>
</dbReference>
<dbReference type="EMBL" id="CP051206">
    <property type="protein sequence ID" value="QJB44891.1"/>
    <property type="molecule type" value="Genomic_DNA"/>
</dbReference>
<sequence>MWVKVPSTRLSYDSLLAHDDPTRFREVEAGRRNQTSVVGGVTLALMGSSHGEI</sequence>
<organism evidence="1 2">
    <name type="scientific">Dolichospermum flos-aquae CCAP 1403/13F</name>
    <dbReference type="NCBI Taxonomy" id="315271"/>
    <lineage>
        <taxon>Bacteria</taxon>
        <taxon>Bacillati</taxon>
        <taxon>Cyanobacteriota</taxon>
        <taxon>Cyanophyceae</taxon>
        <taxon>Nostocales</taxon>
        <taxon>Aphanizomenonaceae</taxon>
        <taxon>Dolichospermum</taxon>
    </lineage>
</organism>
<evidence type="ECO:0000313" key="1">
    <source>
        <dbReference type="EMBL" id="QJB44891.1"/>
    </source>
</evidence>
<dbReference type="AlphaFoldDB" id="A0A6H2C0L3"/>